<sequence length="425" mass="48428">MNNTIDYCSDADCEQNPRAANLQEFLMENDLYFGEITRWNGEHATTEKDREIMGRPDGEIVVEPSGTFWDLLEPSGFSCNLLEPYPLYSQIHSRHVHGFTSMCGMELNEDVVSSNIFSNVDTVGPKNDIFSYSDYESLNIHKTSSIIDPDHGLELFVSWDPWGCCSACCCPPAICGHDYQTETECDLVYSSRSRVGHLSIRRAHKPKKHQNQYFIELGKMLSIPPYTSKGIPVFSTLLKRVEFKGAIKEIKEKMIPAFLTKNNATDYSFSSGMFIDSESCKSHIQKTNCFEWSKCHNISLTETMTESSEIARDSCHQVHFVDVLVGTENMKVTVGEHQNLRIRIDSEVYDMKTTKAQWRVNLRKPKKYDKSRPCLVQGIVQRADEILVLNFATWDLKIDLILGARKVRITFLNSKFARISLGSAH</sequence>
<dbReference type="Proteomes" id="UP000095282">
    <property type="component" value="Unplaced"/>
</dbReference>
<evidence type="ECO:0000313" key="2">
    <source>
        <dbReference type="WBParaSite" id="Csp11.Scaffold630.g19043.t1"/>
    </source>
</evidence>
<organism evidence="1 2">
    <name type="scientific">Caenorhabditis tropicalis</name>
    <dbReference type="NCBI Taxonomy" id="1561998"/>
    <lineage>
        <taxon>Eukaryota</taxon>
        <taxon>Metazoa</taxon>
        <taxon>Ecdysozoa</taxon>
        <taxon>Nematoda</taxon>
        <taxon>Chromadorea</taxon>
        <taxon>Rhabditida</taxon>
        <taxon>Rhabditina</taxon>
        <taxon>Rhabditomorpha</taxon>
        <taxon>Rhabditoidea</taxon>
        <taxon>Rhabditidae</taxon>
        <taxon>Peloderinae</taxon>
        <taxon>Caenorhabditis</taxon>
    </lineage>
</organism>
<dbReference type="WBParaSite" id="Csp11.Scaffold630.g19043.t1">
    <property type="protein sequence ID" value="Csp11.Scaffold630.g19043.t1"/>
    <property type="gene ID" value="Csp11.Scaffold630.g19043"/>
</dbReference>
<name>A0A1I7UT00_9PELO</name>
<proteinExistence type="predicted"/>
<reference evidence="2" key="1">
    <citation type="submission" date="2016-11" db="UniProtKB">
        <authorList>
            <consortium name="WormBaseParasite"/>
        </authorList>
    </citation>
    <scope>IDENTIFICATION</scope>
</reference>
<evidence type="ECO:0000313" key="1">
    <source>
        <dbReference type="Proteomes" id="UP000095282"/>
    </source>
</evidence>
<accession>A0A1I7UT00</accession>
<keyword evidence="1" id="KW-1185">Reference proteome</keyword>
<dbReference type="STRING" id="1561998.A0A1I7UT00"/>
<protein>
    <submittedName>
        <fullName evidence="2">Phospholipid scramblase</fullName>
    </submittedName>
</protein>
<dbReference type="AlphaFoldDB" id="A0A1I7UT00"/>
<dbReference type="eggNOG" id="ENOG502S95M">
    <property type="taxonomic scope" value="Eukaryota"/>
</dbReference>